<feature type="compositionally biased region" description="Acidic residues" evidence="1">
    <location>
        <begin position="1"/>
        <end position="10"/>
    </location>
</feature>
<name>A0ABD1C841_CARAN</name>
<evidence type="ECO:0000256" key="1">
    <source>
        <dbReference type="SAM" id="MobiDB-lite"/>
    </source>
</evidence>
<proteinExistence type="predicted"/>
<evidence type="ECO:0000313" key="2">
    <source>
        <dbReference type="EMBL" id="KAL1225610.1"/>
    </source>
</evidence>
<feature type="compositionally biased region" description="Basic and acidic residues" evidence="1">
    <location>
        <begin position="54"/>
        <end position="69"/>
    </location>
</feature>
<dbReference type="Proteomes" id="UP001558713">
    <property type="component" value="Unassembled WGS sequence"/>
</dbReference>
<comment type="caution">
    <text evidence="2">The sequence shown here is derived from an EMBL/GenBank/DDBJ whole genome shotgun (WGS) entry which is preliminary data.</text>
</comment>
<feature type="region of interest" description="Disordered" evidence="1">
    <location>
        <begin position="49"/>
        <end position="69"/>
    </location>
</feature>
<protein>
    <submittedName>
        <fullName evidence="2">GLABROUS1 enhancer-binding protein-like 1</fullName>
    </submittedName>
</protein>
<dbReference type="AlphaFoldDB" id="A0ABD1C841"/>
<sequence length="149" mass="16955">MVSESDDDSSSDSSSNRFEIRFRDNTTHSSHLTRMQEVFKLSMPLSVDQQKASASHDKTKDERVSYTTVDEKEKNKEDGVDDLCVLENALEAATTTSFQKKLMFGNLKKLGVKKRRELSDEWKALVVEELRLNIKKQTFAGELANSMIC</sequence>
<keyword evidence="3" id="KW-1185">Reference proteome</keyword>
<feature type="region of interest" description="Disordered" evidence="1">
    <location>
        <begin position="1"/>
        <end position="26"/>
    </location>
</feature>
<gene>
    <name evidence="2" type="ORF">V5N11_000052</name>
</gene>
<accession>A0ABD1C841</accession>
<evidence type="ECO:0000313" key="3">
    <source>
        <dbReference type="Proteomes" id="UP001558713"/>
    </source>
</evidence>
<organism evidence="2 3">
    <name type="scientific">Cardamine amara subsp. amara</name>
    <dbReference type="NCBI Taxonomy" id="228776"/>
    <lineage>
        <taxon>Eukaryota</taxon>
        <taxon>Viridiplantae</taxon>
        <taxon>Streptophyta</taxon>
        <taxon>Embryophyta</taxon>
        <taxon>Tracheophyta</taxon>
        <taxon>Spermatophyta</taxon>
        <taxon>Magnoliopsida</taxon>
        <taxon>eudicotyledons</taxon>
        <taxon>Gunneridae</taxon>
        <taxon>Pentapetalae</taxon>
        <taxon>rosids</taxon>
        <taxon>malvids</taxon>
        <taxon>Brassicales</taxon>
        <taxon>Brassicaceae</taxon>
        <taxon>Cardamineae</taxon>
        <taxon>Cardamine</taxon>
    </lineage>
</organism>
<reference evidence="2 3" key="1">
    <citation type="submission" date="2024-04" db="EMBL/GenBank/DDBJ databases">
        <title>Genome assembly C_amara_ONT_v2.</title>
        <authorList>
            <person name="Yant L."/>
            <person name="Moore C."/>
            <person name="Slenker M."/>
        </authorList>
    </citation>
    <scope>NUCLEOTIDE SEQUENCE [LARGE SCALE GENOMIC DNA]</scope>
    <source>
        <tissue evidence="2">Leaf</tissue>
    </source>
</reference>
<dbReference type="EMBL" id="JBANAX010000025">
    <property type="protein sequence ID" value="KAL1225610.1"/>
    <property type="molecule type" value="Genomic_DNA"/>
</dbReference>